<dbReference type="EMBL" id="KZ293429">
    <property type="protein sequence ID" value="PBK69502.1"/>
    <property type="molecule type" value="Genomic_DNA"/>
</dbReference>
<gene>
    <name evidence="1" type="ORF">ARMSODRAFT_1004230</name>
</gene>
<dbReference type="Proteomes" id="UP000218334">
    <property type="component" value="Unassembled WGS sequence"/>
</dbReference>
<dbReference type="AlphaFoldDB" id="A0A2H3BRA3"/>
<sequence>MSFPSASTITDQRTANYCELVVAGIRKIDSFALQVHVPNEKGVGVRLERGRENHGLPRAQTEVFDLGGLNDENGDHGIELEETGLAHPFNISASNPAHMFGKRTQLLVVERVVSFTLNKICGKRSDISNTVWLEPNKATSLSHEHCGFAHSLSSSTHDEAFSDFWTAQALPRRKVTLGLPSSWPILKSSTPTSAGEQEIPYWVSKPRHLFLEEALDDATLVQDDALLVSGHRDLHIQACAE</sequence>
<organism evidence="1 2">
    <name type="scientific">Armillaria solidipes</name>
    <dbReference type="NCBI Taxonomy" id="1076256"/>
    <lineage>
        <taxon>Eukaryota</taxon>
        <taxon>Fungi</taxon>
        <taxon>Dikarya</taxon>
        <taxon>Basidiomycota</taxon>
        <taxon>Agaricomycotina</taxon>
        <taxon>Agaricomycetes</taxon>
        <taxon>Agaricomycetidae</taxon>
        <taxon>Agaricales</taxon>
        <taxon>Marasmiineae</taxon>
        <taxon>Physalacriaceae</taxon>
        <taxon>Armillaria</taxon>
    </lineage>
</organism>
<name>A0A2H3BRA3_9AGAR</name>
<accession>A0A2H3BRA3</accession>
<evidence type="ECO:0000313" key="2">
    <source>
        <dbReference type="Proteomes" id="UP000218334"/>
    </source>
</evidence>
<keyword evidence="2" id="KW-1185">Reference proteome</keyword>
<reference evidence="2" key="1">
    <citation type="journal article" date="2017" name="Nat. Ecol. Evol.">
        <title>Genome expansion and lineage-specific genetic innovations in the forest pathogenic fungi Armillaria.</title>
        <authorList>
            <person name="Sipos G."/>
            <person name="Prasanna A.N."/>
            <person name="Walter M.C."/>
            <person name="O'Connor E."/>
            <person name="Balint B."/>
            <person name="Krizsan K."/>
            <person name="Kiss B."/>
            <person name="Hess J."/>
            <person name="Varga T."/>
            <person name="Slot J."/>
            <person name="Riley R."/>
            <person name="Boka B."/>
            <person name="Rigling D."/>
            <person name="Barry K."/>
            <person name="Lee J."/>
            <person name="Mihaltcheva S."/>
            <person name="LaButti K."/>
            <person name="Lipzen A."/>
            <person name="Waldron R."/>
            <person name="Moloney N.M."/>
            <person name="Sperisen C."/>
            <person name="Kredics L."/>
            <person name="Vagvoelgyi C."/>
            <person name="Patrignani A."/>
            <person name="Fitzpatrick D."/>
            <person name="Nagy I."/>
            <person name="Doyle S."/>
            <person name="Anderson J.B."/>
            <person name="Grigoriev I.V."/>
            <person name="Gueldener U."/>
            <person name="Muensterkoetter M."/>
            <person name="Nagy L.G."/>
        </authorList>
    </citation>
    <scope>NUCLEOTIDE SEQUENCE [LARGE SCALE GENOMIC DNA]</scope>
    <source>
        <strain evidence="2">28-4</strain>
    </source>
</reference>
<proteinExistence type="predicted"/>
<evidence type="ECO:0000313" key="1">
    <source>
        <dbReference type="EMBL" id="PBK69502.1"/>
    </source>
</evidence>
<protein>
    <submittedName>
        <fullName evidence="1">Uncharacterized protein</fullName>
    </submittedName>
</protein>